<accession>A0A174YXU1</accession>
<organism evidence="1 2">
    <name type="scientific">Lachnospira eligens</name>
    <dbReference type="NCBI Taxonomy" id="39485"/>
    <lineage>
        <taxon>Bacteria</taxon>
        <taxon>Bacillati</taxon>
        <taxon>Bacillota</taxon>
        <taxon>Clostridia</taxon>
        <taxon>Lachnospirales</taxon>
        <taxon>Lachnospiraceae</taxon>
        <taxon>Lachnospira</taxon>
    </lineage>
</organism>
<dbReference type="EMBL" id="CZBU01000002">
    <property type="protein sequence ID" value="CUQ76561.1"/>
    <property type="molecule type" value="Genomic_DNA"/>
</dbReference>
<sequence>MCTINNKAELERKIEELRKYKAMAEEATSIEKTLEHEISSYMEDNNLTEEYTDSAKISYKEQERKTLDKKRLEEDLGDLTEYEKVTRFKVLRIK</sequence>
<proteinExistence type="predicted"/>
<dbReference type="Proteomes" id="UP000095621">
    <property type="component" value="Unassembled WGS sequence"/>
</dbReference>
<dbReference type="OrthoDB" id="1976022at2"/>
<reference evidence="1 2" key="1">
    <citation type="submission" date="2015-09" db="EMBL/GenBank/DDBJ databases">
        <authorList>
            <consortium name="Pathogen Informatics"/>
        </authorList>
    </citation>
    <scope>NUCLEOTIDE SEQUENCE [LARGE SCALE GENOMIC DNA]</scope>
    <source>
        <strain evidence="1 2">2789STDY5834875</strain>
    </source>
</reference>
<evidence type="ECO:0000313" key="1">
    <source>
        <dbReference type="EMBL" id="CUQ76561.1"/>
    </source>
</evidence>
<dbReference type="RefSeq" id="WP_055215229.1">
    <property type="nucleotide sequence ID" value="NZ_CZBU01000002.1"/>
</dbReference>
<evidence type="ECO:0000313" key="2">
    <source>
        <dbReference type="Proteomes" id="UP000095621"/>
    </source>
</evidence>
<gene>
    <name evidence="1" type="ORF">ERS852490_01126</name>
</gene>
<protein>
    <submittedName>
        <fullName evidence="1">Uncharacterized protein</fullName>
    </submittedName>
</protein>
<dbReference type="AlphaFoldDB" id="A0A174YXU1"/>
<name>A0A174YXU1_9FIRM</name>